<dbReference type="EMBL" id="SMGK01000001">
    <property type="protein sequence ID" value="TCK75044.1"/>
    <property type="molecule type" value="Genomic_DNA"/>
</dbReference>
<sequence>MVINGPEKKAHDAEGSGDDRKQETSDEEACKPLLLGPRAGDAEGGDKGFRKKIKQLHATRIARIDQGLGASFTLRERIPSMLITPLDLEREPLEFNLTFEPGSIDYGGEIHQIGPMLTSGTADLIKEHRGPREIIADIRLRGNCSGKFEVPCARCLDTVEHEVNSEFDLLFRPVGVDHDSSEHAVTTSETEIGYYLKDGLVLEDVLREQVLLALPARSLCGPDCKGLCPHCGSNLNTDACNCDAAPADPRWSALSDLRSRIKT</sequence>
<keyword evidence="3" id="KW-1185">Reference proteome</keyword>
<accession>A0A4R1LA44</accession>
<evidence type="ECO:0000313" key="2">
    <source>
        <dbReference type="EMBL" id="TCK75044.1"/>
    </source>
</evidence>
<reference evidence="2 3" key="1">
    <citation type="submission" date="2019-03" db="EMBL/GenBank/DDBJ databases">
        <title>Genomic Encyclopedia of Type Strains, Phase IV (KMG-IV): sequencing the most valuable type-strain genomes for metagenomic binning, comparative biology and taxonomic classification.</title>
        <authorList>
            <person name="Goeker M."/>
        </authorList>
    </citation>
    <scope>NUCLEOTIDE SEQUENCE [LARGE SCALE GENOMIC DNA]</scope>
    <source>
        <strain evidence="2 3">DSM 103428</strain>
    </source>
</reference>
<dbReference type="Pfam" id="PF02620">
    <property type="entry name" value="YceD"/>
    <property type="match status" value="1"/>
</dbReference>
<dbReference type="InterPro" id="IPR003772">
    <property type="entry name" value="YceD"/>
</dbReference>
<feature type="region of interest" description="Disordered" evidence="1">
    <location>
        <begin position="1"/>
        <end position="46"/>
    </location>
</feature>
<dbReference type="PANTHER" id="PTHR34374">
    <property type="entry name" value="LARGE RIBOSOMAL RNA SUBUNIT ACCUMULATION PROTEIN YCED HOMOLOG 1, CHLOROPLASTIC"/>
    <property type="match status" value="1"/>
</dbReference>
<evidence type="ECO:0000313" key="3">
    <source>
        <dbReference type="Proteomes" id="UP000295210"/>
    </source>
</evidence>
<proteinExistence type="predicted"/>
<name>A0A4R1LA44_9BACT</name>
<gene>
    <name evidence="2" type="ORF">C7378_0023</name>
</gene>
<dbReference type="AlphaFoldDB" id="A0A4R1LA44"/>
<comment type="caution">
    <text evidence="2">The sequence shown here is derived from an EMBL/GenBank/DDBJ whole genome shotgun (WGS) entry which is preliminary data.</text>
</comment>
<evidence type="ECO:0000256" key="1">
    <source>
        <dbReference type="SAM" id="MobiDB-lite"/>
    </source>
</evidence>
<evidence type="ECO:0008006" key="4">
    <source>
        <dbReference type="Google" id="ProtNLM"/>
    </source>
</evidence>
<feature type="compositionally biased region" description="Basic and acidic residues" evidence="1">
    <location>
        <begin position="1"/>
        <end position="30"/>
    </location>
</feature>
<protein>
    <recommendedName>
        <fullName evidence="4">DUF177 domain-containing protein</fullName>
    </recommendedName>
</protein>
<dbReference type="PANTHER" id="PTHR34374:SF1">
    <property type="entry name" value="LARGE RIBOSOMAL RNA SUBUNIT ACCUMULATION PROTEIN YCED HOMOLOG 1, CHLOROPLASTIC"/>
    <property type="match status" value="1"/>
</dbReference>
<organism evidence="2 3">
    <name type="scientific">Acidipila rosea</name>
    <dbReference type="NCBI Taxonomy" id="768535"/>
    <lineage>
        <taxon>Bacteria</taxon>
        <taxon>Pseudomonadati</taxon>
        <taxon>Acidobacteriota</taxon>
        <taxon>Terriglobia</taxon>
        <taxon>Terriglobales</taxon>
        <taxon>Acidobacteriaceae</taxon>
        <taxon>Acidipila</taxon>
    </lineage>
</organism>
<dbReference type="Proteomes" id="UP000295210">
    <property type="component" value="Unassembled WGS sequence"/>
</dbReference>